<dbReference type="EMBL" id="BAABEO010000001">
    <property type="protein sequence ID" value="GAA3665737.1"/>
    <property type="molecule type" value="Genomic_DNA"/>
</dbReference>
<dbReference type="Pfam" id="PF07687">
    <property type="entry name" value="M20_dimer"/>
    <property type="match status" value="1"/>
</dbReference>
<reference evidence="3" key="1">
    <citation type="journal article" date="2019" name="Int. J. Syst. Evol. Microbiol.">
        <title>The Global Catalogue of Microorganisms (GCM) 10K type strain sequencing project: providing services to taxonomists for standard genome sequencing and annotation.</title>
        <authorList>
            <consortium name="The Broad Institute Genomics Platform"/>
            <consortium name="The Broad Institute Genome Sequencing Center for Infectious Disease"/>
            <person name="Wu L."/>
            <person name="Ma J."/>
        </authorList>
    </citation>
    <scope>NUCLEOTIDE SEQUENCE [LARGE SCALE GENOMIC DNA]</scope>
    <source>
        <strain evidence="3">JCM 30742</strain>
    </source>
</reference>
<dbReference type="InterPro" id="IPR011650">
    <property type="entry name" value="Peptidase_M20_dimer"/>
</dbReference>
<evidence type="ECO:0000313" key="2">
    <source>
        <dbReference type="EMBL" id="GAA3665737.1"/>
    </source>
</evidence>
<evidence type="ECO:0000259" key="1">
    <source>
        <dbReference type="Pfam" id="PF07687"/>
    </source>
</evidence>
<dbReference type="Pfam" id="PF01546">
    <property type="entry name" value="Peptidase_M20"/>
    <property type="match status" value="1"/>
</dbReference>
<gene>
    <name evidence="2" type="ORF">GCM10023081_00680</name>
</gene>
<dbReference type="Gene3D" id="3.40.630.10">
    <property type="entry name" value="Zn peptidases"/>
    <property type="match status" value="1"/>
</dbReference>
<dbReference type="InterPro" id="IPR002933">
    <property type="entry name" value="Peptidase_M20"/>
</dbReference>
<dbReference type="SUPFAM" id="SSF55031">
    <property type="entry name" value="Bacterial exopeptidase dimerisation domain"/>
    <property type="match status" value="1"/>
</dbReference>
<dbReference type="CDD" id="cd03886">
    <property type="entry name" value="M20_Acy1"/>
    <property type="match status" value="1"/>
</dbReference>
<dbReference type="NCBIfam" id="TIGR01891">
    <property type="entry name" value="amidohydrolases"/>
    <property type="match status" value="1"/>
</dbReference>
<dbReference type="InterPro" id="IPR036264">
    <property type="entry name" value="Bact_exopeptidase_dim_dom"/>
</dbReference>
<dbReference type="PANTHER" id="PTHR11014:SF63">
    <property type="entry name" value="METALLOPEPTIDASE, PUTATIVE (AFU_ORTHOLOGUE AFUA_6G09600)-RELATED"/>
    <property type="match status" value="1"/>
</dbReference>
<evidence type="ECO:0000313" key="3">
    <source>
        <dbReference type="Proteomes" id="UP001500752"/>
    </source>
</evidence>
<feature type="domain" description="Peptidase M20 dimerisation" evidence="1">
    <location>
        <begin position="204"/>
        <end position="293"/>
    </location>
</feature>
<dbReference type="Gene3D" id="3.30.70.360">
    <property type="match status" value="1"/>
</dbReference>
<proteinExistence type="predicted"/>
<dbReference type="PANTHER" id="PTHR11014">
    <property type="entry name" value="PEPTIDASE M20 FAMILY MEMBER"/>
    <property type="match status" value="1"/>
</dbReference>
<protein>
    <submittedName>
        <fullName evidence="2">M20 family metallopeptidase</fullName>
    </submittedName>
</protein>
<dbReference type="PIRSF" id="PIRSF005962">
    <property type="entry name" value="Pept_M20D_amidohydro"/>
    <property type="match status" value="1"/>
</dbReference>
<accession>A0ABP7BP87</accession>
<name>A0ABP7BP87_9MICC</name>
<dbReference type="Proteomes" id="UP001500752">
    <property type="component" value="Unassembled WGS sequence"/>
</dbReference>
<dbReference type="SUPFAM" id="SSF53187">
    <property type="entry name" value="Zn-dependent exopeptidases"/>
    <property type="match status" value="1"/>
</dbReference>
<comment type="caution">
    <text evidence="2">The sequence shown here is derived from an EMBL/GenBank/DDBJ whole genome shotgun (WGS) entry which is preliminary data.</text>
</comment>
<dbReference type="InterPro" id="IPR017439">
    <property type="entry name" value="Amidohydrolase"/>
</dbReference>
<keyword evidence="3" id="KW-1185">Reference proteome</keyword>
<organism evidence="2 3">
    <name type="scientific">Arthrobacter ginkgonis</name>
    <dbReference type="NCBI Taxonomy" id="1630594"/>
    <lineage>
        <taxon>Bacteria</taxon>
        <taxon>Bacillati</taxon>
        <taxon>Actinomycetota</taxon>
        <taxon>Actinomycetes</taxon>
        <taxon>Micrococcales</taxon>
        <taxon>Micrococcaceae</taxon>
        <taxon>Arthrobacter</taxon>
    </lineage>
</organism>
<dbReference type="RefSeq" id="WP_425547997.1">
    <property type="nucleotide sequence ID" value="NZ_BAABEO010000001.1"/>
</dbReference>
<sequence length="410" mass="43927">MPVAQILDDARELQGELVRLRRALHEQPELGLELPRTQETVLEALSDLPLEITLGRGLNSIGAVLRGTAGRDHGKSGGHRPAVLLRADMDALPIQEESGLDFSSRVDGRMHACGHDLHTSMLVGAARLLAERRHHLAGDVVFMFQPGEELLAGAPLMIEEGVLELSGRRVDSAFGMHVFSSGGNTGGFLTRRGVMMSAADALFVKVRGRGGHGSQPHAAKDPVPVMAEMITGLQAMVTRQFDAHDPVIASVGMVRAGEAINVIPDTAEFGASLRMYSDASRERMQQAVPRLLKGIASAHAVEVDIDYIVGGQVLVNEDDHTAFAEREIVELFGEDRHVAMTRPLGGSEDFADVLAQVPGSFINLDATPLTGDTREFNHSPRAVFDDSVLASGAALYSHLALARIAQLAST</sequence>